<dbReference type="EMBL" id="UGKQ01000007">
    <property type="protein sequence ID" value="STS79593.1"/>
    <property type="molecule type" value="Genomic_DNA"/>
</dbReference>
<feature type="domain" description="Mechanosensitive ion channel MscS C-terminal" evidence="1">
    <location>
        <begin position="23"/>
        <end position="88"/>
    </location>
</feature>
<name>A0A377TIT7_KLEPN</name>
<dbReference type="InterPro" id="IPR052702">
    <property type="entry name" value="MscS-like_channel"/>
</dbReference>
<dbReference type="GO" id="GO:0016020">
    <property type="term" value="C:membrane"/>
    <property type="evidence" value="ECO:0007669"/>
    <property type="project" value="InterPro"/>
</dbReference>
<dbReference type="InterPro" id="IPR049278">
    <property type="entry name" value="MS_channel_C"/>
</dbReference>
<dbReference type="Pfam" id="PF21082">
    <property type="entry name" value="MS_channel_3rd"/>
    <property type="match status" value="1"/>
</dbReference>
<accession>A0A377TIT7</accession>
<dbReference type="AlphaFoldDB" id="A0A377TIT7"/>
<evidence type="ECO:0000313" key="2">
    <source>
        <dbReference type="EMBL" id="STS79593.1"/>
    </source>
</evidence>
<evidence type="ECO:0000259" key="1">
    <source>
        <dbReference type="Pfam" id="PF21082"/>
    </source>
</evidence>
<proteinExistence type="predicted"/>
<dbReference type="PANTHER" id="PTHR30347">
    <property type="entry name" value="POTASSIUM CHANNEL RELATED"/>
    <property type="match status" value="1"/>
</dbReference>
<protein>
    <submittedName>
        <fullName evidence="2">Potassium efflux system KefA protein</fullName>
    </submittedName>
</protein>
<dbReference type="InterPro" id="IPR011066">
    <property type="entry name" value="MscS_channel_C_sf"/>
</dbReference>
<evidence type="ECO:0000313" key="3">
    <source>
        <dbReference type="Proteomes" id="UP000254938"/>
    </source>
</evidence>
<dbReference type="PANTHER" id="PTHR30347:SF9">
    <property type="entry name" value="MINICONDUCTANCE MECHANOSENSITIVE CHANNEL MSCM"/>
    <property type="match status" value="1"/>
</dbReference>
<reference evidence="2 3" key="1">
    <citation type="submission" date="2018-06" db="EMBL/GenBank/DDBJ databases">
        <authorList>
            <consortium name="Pathogen Informatics"/>
            <person name="Doyle S."/>
        </authorList>
    </citation>
    <scope>NUCLEOTIDE SEQUENCE [LARGE SCALE GENOMIC DNA]</scope>
    <source>
        <strain evidence="2 3">NCTC9140</strain>
    </source>
</reference>
<organism evidence="2 3">
    <name type="scientific">Klebsiella pneumoniae</name>
    <dbReference type="NCBI Taxonomy" id="573"/>
    <lineage>
        <taxon>Bacteria</taxon>
        <taxon>Pseudomonadati</taxon>
        <taxon>Pseudomonadota</taxon>
        <taxon>Gammaproteobacteria</taxon>
        <taxon>Enterobacterales</taxon>
        <taxon>Enterobacteriaceae</taxon>
        <taxon>Klebsiella/Raoultella group</taxon>
        <taxon>Klebsiella</taxon>
        <taxon>Klebsiella pneumoniae complex</taxon>
    </lineage>
</organism>
<dbReference type="SUPFAM" id="SSF82689">
    <property type="entry name" value="Mechanosensitive channel protein MscS (YggB), C-terminal domain"/>
    <property type="match status" value="1"/>
</dbReference>
<sequence>MPNKAFITEQFINWSLSDSVTRVVLTVPAPVDADTEEVTKILIAAAHRCSLVIDTPAPEAFLVDLQQGIQIFELRIFAAEMGHRMPLRHGDASADPGGLPRAWH</sequence>
<gene>
    <name evidence="2" type="primary">kefA_1</name>
    <name evidence="2" type="ORF">NCTC9140_01275</name>
</gene>
<dbReference type="Proteomes" id="UP000254938">
    <property type="component" value="Unassembled WGS sequence"/>
</dbReference>